<dbReference type="Pfam" id="PF17963">
    <property type="entry name" value="Big_9"/>
    <property type="match status" value="2"/>
</dbReference>
<feature type="domain" description="DUF1559" evidence="1">
    <location>
        <begin position="798"/>
        <end position="953"/>
    </location>
</feature>
<dbReference type="PANTHER" id="PTHR30093:SF2">
    <property type="entry name" value="TYPE II SECRETION SYSTEM PROTEIN H"/>
    <property type="match status" value="1"/>
</dbReference>
<proteinExistence type="predicted"/>
<dbReference type="Gene3D" id="2.60.40.2810">
    <property type="match status" value="1"/>
</dbReference>
<dbReference type="InterPro" id="IPR011453">
    <property type="entry name" value="DUF1559"/>
</dbReference>
<dbReference type="Pfam" id="PF07596">
    <property type="entry name" value="SBP_bac_10"/>
    <property type="match status" value="3"/>
</dbReference>
<dbReference type="RefSeq" id="WP_146453790.1">
    <property type="nucleotide sequence ID" value="NZ_SJPW01000001.1"/>
</dbReference>
<dbReference type="EMBL" id="SJPW01000001">
    <property type="protein sequence ID" value="TWU60185.1"/>
    <property type="molecule type" value="Genomic_DNA"/>
</dbReference>
<sequence>MASRNLRRIRKFQRVFESLEARQLLTATLADVVTVSPLSSAYDDGGWVQVGSVAKPEIDTGGHSIVTLGENQYFFDIPFQESVDTLSTMDRIAVDKANRYRLTADSYDITSRKRLRLGYIAYDGDGLPISPAHVSKYAGSTDTALLAPVQPGDTSILVGNASGWSQSGTTGTRVLAWFGYQDGAGTVHADYTYTRNVLGTSIQPAWNSDAIQYGVGDRITLNHPWSGPALAAGTAIRNAMVDDGSFSIPFEVTEHGNNLEYRVTWGQGQSIRFDASLGGRAWNPSSGMQRGLPPGVASISITSNLPVFRGVLVQESPATNHSPVPLTFGGQTRLVGSQSMRTSVSDQATQVDPAIATSLSATVSVQTTTSQPSAVDVHSIGYQAYDADGLLIESQHSQRFGASVDTILTAALQPGDTQIHLQDATGWNNNGADPRGRLIAWYGYTDGSGTAHPDYSYTRNVAGDPSAGLWDVGAIVGDTITLSSPWAGPTIAAGSAVRNTFAGQSLNPVIADRLVLPTSATRMQSPSMSGFWADGTPTDHQWPPGTDSIRAAVELNQTNFTADDRVVVESFLVASSVITTSVPVSGSHTLTLDVLANDPIASSTVSLVNVTAPRFGTASIRPDGSVDYQSAPNFVGTDTFMYKATDSATSLSYQETVVIEIRGSDVALDPALSQSIDSAGQTASQSNPPIAVDDSGQPTFHVVSGATLLADGVSIESVLAHDGTNGLGLSEPVAVSFVDGPRHGSLRLAADGTFTYQSVDGFVGTDSFRYSIFDGVDSDTAMVVVDVLADEVKLVLANLKRLATAVRNYHSAFKQLPVQSGSGTDDYFDADGKPHLSWRVHLLPFLGYYDLFNQFRLDEPYDSSHNLPLAAQMPDVFGDGSGTATDQTRIQTMVSLRSQFASNPLPAWGPVGFNQDEAGTKFRDILDGLSNTIMLIQTGAEKSVTWTAPEDATFDVDDPIATVGTISPDGVNVVMFDGFGIRLPADIDTNDFGSLATRSGWSDEPLVNVREIARQIDAVAYDYGGSQQDASLFQINLALNNYHSAYAQLPPNSGWPRDTNGFPLLSWRVYLLPFIEQQQLYERFNLDEPWDSPNNLPLLDEMPDVFRSQSDAVDSNTTRFKIPWGVGGAYDKRADGSPAVPKFSDFRDGLENTLLVVETGTDTAVAWSKPDTFDFDLADPKNFLGSLPDPFFRAIAADGTLIHLPADIDDAVLSALITKNAQTTYGNGNVPTSEIVDVESLRTKYTSLNSPDVAIDRSNDMKTIGLATHNFHSAFRALPVIDSPEFFDADGRPHLSWRVHLLPFLGHRTLYDQFALDEGWDSATNLPLLQSMPDVYRSLGDSWDSVKTRVQRFVDGGTEEFGFRNGAPFRSTGAAPRFRDFLDGLSNTLLFVESGPDVAVNWTQPDDITFDPANPFANMGDVADGFWAVYADGAVSFLQDVRDEDMALLIRANDRTIPSTTRMRFSAKKIDVVEGGGIGSVEVVPVERYASSVAVTVDDPSAVEIWPSVLTLTPDDWTVPRSISVRAIDDALTTGPRTVTVTVGDQSFEVLIHDDDTATTPTVIATGTAYGGTTAAYGENAFAAPRAALRPGQVSHASSVTNYVRGINRVVIDVEGLSATTLAASDFEFRIGNDDDGSTWVTAPAPSGIEVLPGIGELGTDRIAIVWPDRAIKNTWLQVTVKSGGAIGLPADHVFYVGNQIADVDGAAPGQAIRVNAFDTIDIRFNQSVQPNSAGIDNPFDIDRNGRVDAFDTVMARLNQAASGELQMITAPMVAGPPPAPTARVTAAIEAILTTDVAIVPVADDRIVTRSEFLRRRGDFTVWQRSQSTGDRRIDRTEAAQSRRAIREFWRLNHEVTVTQMEDFFASLRGGTTSID</sequence>
<keyword evidence="3" id="KW-1185">Reference proteome</keyword>
<name>A0A5C6FH42_9BACT</name>
<reference evidence="2 3" key="1">
    <citation type="submission" date="2019-02" db="EMBL/GenBank/DDBJ databases">
        <title>Deep-cultivation of Planctomycetes and their phenomic and genomic characterization uncovers novel biology.</title>
        <authorList>
            <person name="Wiegand S."/>
            <person name="Jogler M."/>
            <person name="Boedeker C."/>
            <person name="Pinto D."/>
            <person name="Vollmers J."/>
            <person name="Rivas-Marin E."/>
            <person name="Kohn T."/>
            <person name="Peeters S.H."/>
            <person name="Heuer A."/>
            <person name="Rast P."/>
            <person name="Oberbeckmann S."/>
            <person name="Bunk B."/>
            <person name="Jeske O."/>
            <person name="Meyerdierks A."/>
            <person name="Storesund J.E."/>
            <person name="Kallscheuer N."/>
            <person name="Luecker S."/>
            <person name="Lage O.M."/>
            <person name="Pohl T."/>
            <person name="Merkel B.J."/>
            <person name="Hornburger P."/>
            <person name="Mueller R.-W."/>
            <person name="Bruemmer F."/>
            <person name="Labrenz M."/>
            <person name="Spormann A.M."/>
            <person name="Op Den Camp H."/>
            <person name="Overmann J."/>
            <person name="Amann R."/>
            <person name="Jetten M.S.M."/>
            <person name="Mascher T."/>
            <person name="Medema M.H."/>
            <person name="Devos D.P."/>
            <person name="Kaster A.-K."/>
            <person name="Ovreas L."/>
            <person name="Rohde M."/>
            <person name="Galperin M.Y."/>
            <person name="Jogler C."/>
        </authorList>
    </citation>
    <scope>NUCLEOTIDE SEQUENCE [LARGE SCALE GENOMIC DNA]</scope>
    <source>
        <strain evidence="2 3">Poly51</strain>
    </source>
</reference>
<dbReference type="PANTHER" id="PTHR30093">
    <property type="entry name" value="GENERAL SECRETION PATHWAY PROTEIN G"/>
    <property type="match status" value="1"/>
</dbReference>
<gene>
    <name evidence="2" type="ORF">Poly51_04600</name>
</gene>
<feature type="domain" description="DUF1559" evidence="1">
    <location>
        <begin position="1033"/>
        <end position="1173"/>
    </location>
</feature>
<dbReference type="Gene3D" id="2.60.40.3440">
    <property type="match status" value="1"/>
</dbReference>
<organism evidence="2 3">
    <name type="scientific">Rubripirellula tenax</name>
    <dbReference type="NCBI Taxonomy" id="2528015"/>
    <lineage>
        <taxon>Bacteria</taxon>
        <taxon>Pseudomonadati</taxon>
        <taxon>Planctomycetota</taxon>
        <taxon>Planctomycetia</taxon>
        <taxon>Pirellulales</taxon>
        <taxon>Pirellulaceae</taxon>
        <taxon>Rubripirellula</taxon>
    </lineage>
</organism>
<comment type="caution">
    <text evidence="2">The sequence shown here is derived from an EMBL/GenBank/DDBJ whole genome shotgun (WGS) entry which is preliminary data.</text>
</comment>
<evidence type="ECO:0000313" key="3">
    <source>
        <dbReference type="Proteomes" id="UP000318288"/>
    </source>
</evidence>
<accession>A0A5C6FH42</accession>
<evidence type="ECO:0000259" key="1">
    <source>
        <dbReference type="Pfam" id="PF07596"/>
    </source>
</evidence>
<feature type="domain" description="DUF1559" evidence="1">
    <location>
        <begin position="1258"/>
        <end position="1421"/>
    </location>
</feature>
<protein>
    <recommendedName>
        <fullName evidence="1">DUF1559 domain-containing protein</fullName>
    </recommendedName>
</protein>
<evidence type="ECO:0000313" key="2">
    <source>
        <dbReference type="EMBL" id="TWU60185.1"/>
    </source>
</evidence>
<dbReference type="OrthoDB" id="285651at2"/>
<dbReference type="Proteomes" id="UP000318288">
    <property type="component" value="Unassembled WGS sequence"/>
</dbReference>